<dbReference type="GO" id="GO:0008966">
    <property type="term" value="F:phosphoglucosamine mutase activity"/>
    <property type="evidence" value="ECO:0007669"/>
    <property type="project" value="UniProtKB-UniRule"/>
</dbReference>
<feature type="binding site" evidence="9">
    <location>
        <position position="253"/>
    </location>
    <ligand>
        <name>Mg(2+)</name>
        <dbReference type="ChEBI" id="CHEBI:18420"/>
    </ligand>
</feature>
<evidence type="ECO:0000256" key="10">
    <source>
        <dbReference type="RuleBase" id="RU004326"/>
    </source>
</evidence>
<dbReference type="InterPro" id="IPR005844">
    <property type="entry name" value="A-D-PHexomutase_a/b/a-I"/>
</dbReference>
<dbReference type="Pfam" id="PF02878">
    <property type="entry name" value="PGM_PMM_I"/>
    <property type="match status" value="1"/>
</dbReference>
<feature type="active site" description="Phosphoserine intermediate" evidence="9">
    <location>
        <position position="106"/>
    </location>
</feature>
<comment type="function">
    <text evidence="9 11">Catalyzes the conversion of glucosamine-6-phosphate to glucosamine-1-phosphate.</text>
</comment>
<dbReference type="Gene3D" id="3.40.120.10">
    <property type="entry name" value="Alpha-D-Glucose-1,6-Bisphosphate, subunit A, domain 3"/>
    <property type="match status" value="3"/>
</dbReference>
<dbReference type="PANTHER" id="PTHR42946:SF1">
    <property type="entry name" value="PHOSPHOGLUCOMUTASE (ALPHA-D-GLUCOSE-1,6-BISPHOSPHATE-DEPENDENT)"/>
    <property type="match status" value="1"/>
</dbReference>
<dbReference type="InterPro" id="IPR016066">
    <property type="entry name" value="A-D-PHexomutase_CS"/>
</dbReference>
<dbReference type="Pfam" id="PF02880">
    <property type="entry name" value="PGM_PMM_III"/>
    <property type="match status" value="1"/>
</dbReference>
<evidence type="ECO:0000256" key="6">
    <source>
        <dbReference type="ARBA" id="ARBA00050364"/>
    </source>
</evidence>
<evidence type="ECO:0000256" key="4">
    <source>
        <dbReference type="ARBA" id="ARBA00022842"/>
    </source>
</evidence>
<protein>
    <recommendedName>
        <fullName evidence="8 9">Phosphoglucosamine mutase</fullName>
        <ecNumber evidence="7 9">5.4.2.10</ecNumber>
    </recommendedName>
</protein>
<dbReference type="Gene3D" id="3.30.310.50">
    <property type="entry name" value="Alpha-D-phosphohexomutase, C-terminal domain"/>
    <property type="match status" value="1"/>
</dbReference>
<keyword evidence="3 9" id="KW-0479">Metal-binding</keyword>
<dbReference type="HAMAP" id="MF_01554_B">
    <property type="entry name" value="GlmM_B"/>
    <property type="match status" value="1"/>
</dbReference>
<dbReference type="PRINTS" id="PR00509">
    <property type="entry name" value="PGMPMM"/>
</dbReference>
<evidence type="ECO:0000259" key="12">
    <source>
        <dbReference type="Pfam" id="PF00408"/>
    </source>
</evidence>
<feature type="domain" description="Alpha-D-phosphohexomutase alpha/beta/alpha" evidence="14">
    <location>
        <begin position="185"/>
        <end position="266"/>
    </location>
</feature>
<evidence type="ECO:0000256" key="11">
    <source>
        <dbReference type="RuleBase" id="RU004327"/>
    </source>
</evidence>
<feature type="domain" description="Alpha-D-phosphohexomutase alpha/beta/alpha" evidence="13">
    <location>
        <begin position="3"/>
        <end position="138"/>
    </location>
</feature>
<evidence type="ECO:0000256" key="8">
    <source>
        <dbReference type="ARBA" id="ARBA00068193"/>
    </source>
</evidence>
<feature type="binding site" evidence="9">
    <location>
        <position position="255"/>
    </location>
    <ligand>
        <name>Mg(2+)</name>
        <dbReference type="ChEBI" id="CHEBI:18420"/>
    </ligand>
</feature>
<dbReference type="CDD" id="cd05802">
    <property type="entry name" value="GlmM"/>
    <property type="match status" value="1"/>
</dbReference>
<feature type="binding site" description="via phosphate group" evidence="9">
    <location>
        <position position="106"/>
    </location>
    <ligand>
        <name>Mg(2+)</name>
        <dbReference type="ChEBI" id="CHEBI:18420"/>
    </ligand>
</feature>
<feature type="domain" description="Alpha-D-phosphohexomutase C-terminal" evidence="12">
    <location>
        <begin position="387"/>
        <end position="451"/>
    </location>
</feature>
<dbReference type="GO" id="GO:0000287">
    <property type="term" value="F:magnesium ion binding"/>
    <property type="evidence" value="ECO:0007669"/>
    <property type="project" value="UniProtKB-UniRule"/>
</dbReference>
<dbReference type="NCBIfam" id="TIGR01455">
    <property type="entry name" value="glmM"/>
    <property type="match status" value="1"/>
</dbReference>
<dbReference type="InterPro" id="IPR005843">
    <property type="entry name" value="A-D-PHexomutase_C"/>
</dbReference>
<dbReference type="FunFam" id="3.40.120.10:FF:000002">
    <property type="entry name" value="Phosphoglucosamine mutase"/>
    <property type="match status" value="1"/>
</dbReference>
<dbReference type="AlphaFoldDB" id="A0A1H6KWF4"/>
<evidence type="ECO:0000256" key="2">
    <source>
        <dbReference type="ARBA" id="ARBA00022553"/>
    </source>
</evidence>
<keyword evidence="4 9" id="KW-0460">Magnesium</keyword>
<dbReference type="Pfam" id="PF00408">
    <property type="entry name" value="PGM_PMM_IV"/>
    <property type="match status" value="1"/>
</dbReference>
<evidence type="ECO:0000313" key="16">
    <source>
        <dbReference type="EMBL" id="SEH77950.1"/>
    </source>
</evidence>
<dbReference type="PROSITE" id="PS00710">
    <property type="entry name" value="PGM_PMM"/>
    <property type="match status" value="1"/>
</dbReference>
<dbReference type="EMBL" id="FNWV01000011">
    <property type="protein sequence ID" value="SEH77950.1"/>
    <property type="molecule type" value="Genomic_DNA"/>
</dbReference>
<dbReference type="InterPro" id="IPR005846">
    <property type="entry name" value="A-D-PHexomutase_a/b/a-III"/>
</dbReference>
<dbReference type="FunFam" id="3.30.310.50:FF:000001">
    <property type="entry name" value="Phosphoglucosamine mutase"/>
    <property type="match status" value="1"/>
</dbReference>
<feature type="domain" description="Alpha-D-phosphohexomutase alpha/beta/alpha" evidence="15">
    <location>
        <begin position="270"/>
        <end position="378"/>
    </location>
</feature>
<dbReference type="InterPro" id="IPR036900">
    <property type="entry name" value="A-D-PHexomutase_C_sf"/>
</dbReference>
<evidence type="ECO:0000256" key="5">
    <source>
        <dbReference type="ARBA" id="ARBA00023235"/>
    </source>
</evidence>
<dbReference type="SUPFAM" id="SSF53738">
    <property type="entry name" value="Phosphoglucomutase, first 3 domains"/>
    <property type="match status" value="3"/>
</dbReference>
<dbReference type="OrthoDB" id="9806956at2"/>
<dbReference type="GO" id="GO:0006048">
    <property type="term" value="P:UDP-N-acetylglucosamine biosynthetic process"/>
    <property type="evidence" value="ECO:0007669"/>
    <property type="project" value="TreeGrafter"/>
</dbReference>
<dbReference type="GO" id="GO:0009252">
    <property type="term" value="P:peptidoglycan biosynthetic process"/>
    <property type="evidence" value="ECO:0007669"/>
    <property type="project" value="TreeGrafter"/>
</dbReference>
<dbReference type="GO" id="GO:0004615">
    <property type="term" value="F:phosphomannomutase activity"/>
    <property type="evidence" value="ECO:0007669"/>
    <property type="project" value="TreeGrafter"/>
</dbReference>
<dbReference type="GO" id="GO:0005975">
    <property type="term" value="P:carbohydrate metabolic process"/>
    <property type="evidence" value="ECO:0007669"/>
    <property type="project" value="InterPro"/>
</dbReference>
<evidence type="ECO:0000259" key="13">
    <source>
        <dbReference type="Pfam" id="PF02878"/>
    </source>
</evidence>
<dbReference type="Pfam" id="PF02879">
    <property type="entry name" value="PGM_PMM_II"/>
    <property type="match status" value="1"/>
</dbReference>
<dbReference type="PANTHER" id="PTHR42946">
    <property type="entry name" value="PHOSPHOHEXOSE MUTASE"/>
    <property type="match status" value="1"/>
</dbReference>
<evidence type="ECO:0000256" key="3">
    <source>
        <dbReference type="ARBA" id="ARBA00022723"/>
    </source>
</evidence>
<dbReference type="InterPro" id="IPR006352">
    <property type="entry name" value="GlmM_bact"/>
</dbReference>
<keyword evidence="5 9" id="KW-0413">Isomerase</keyword>
<evidence type="ECO:0000259" key="14">
    <source>
        <dbReference type="Pfam" id="PF02879"/>
    </source>
</evidence>
<feature type="modified residue" description="Phosphoserine" evidence="9">
    <location>
        <position position="106"/>
    </location>
</feature>
<proteinExistence type="inferred from homology"/>
<keyword evidence="2 9" id="KW-0597">Phosphoprotein</keyword>
<dbReference type="InterPro" id="IPR050060">
    <property type="entry name" value="Phosphoglucosamine_mutase"/>
</dbReference>
<reference evidence="16 17" key="1">
    <citation type="submission" date="2016-10" db="EMBL/GenBank/DDBJ databases">
        <authorList>
            <person name="de Groot N.N."/>
        </authorList>
    </citation>
    <scope>NUCLEOTIDE SEQUENCE [LARGE SCALE GENOMIC DNA]</scope>
    <source>
        <strain evidence="16 17">YAD2003</strain>
    </source>
</reference>
<comment type="similarity">
    <text evidence="1 9 10">Belongs to the phosphohexose mutase family.</text>
</comment>
<dbReference type="InterPro" id="IPR005845">
    <property type="entry name" value="A-D-PHexomutase_a/b/a-II"/>
</dbReference>
<accession>A0A1H6KWF4</accession>
<evidence type="ECO:0000256" key="9">
    <source>
        <dbReference type="HAMAP-Rule" id="MF_01554"/>
    </source>
</evidence>
<sequence>MGKYFGTDGFRGTANENLTADHAYKVGRFLGWYYGELKRRSGSDEAPRIVIGKDTRRSSYMFEYSLVGGLTASGADAYLLHVTTTPSVAYISRVDSFDCGIMISASHNPYYDNGIKLINGQGEKMEDTVIDLVEAYLDGNLNAFGQEWKEIPFAHGDKIGKSVDYVSGRNRYLGYLISLGMYSFRGMKIGLDCANGAAWNIAKSVFDALGAETYVINAAPTGVNINNNAGSTHIEGLQKFVVENGLDAGFAYDGDADRCLCVDEKGNVITGDHILYIYGRYMKERGKLLNNTVVTTVMSNFGLYRAFDEIGIDYAKTAVGDKYVYEYMKENGCCIGGEQSGHIIFSKYASTGDGILTSLKIMQVIMSREKKLSELAAPFTVYPQVLENVKVKDKAAAQADPDVRAEVDKVAAELGDGGRILVRESGTEPLVRVMVEAKDEAVCRSCVDRVVSVIKSKGHAV</sequence>
<dbReference type="GO" id="GO:0005829">
    <property type="term" value="C:cytosol"/>
    <property type="evidence" value="ECO:0007669"/>
    <property type="project" value="TreeGrafter"/>
</dbReference>
<comment type="PTM">
    <text evidence="9">Activated by phosphorylation.</text>
</comment>
<dbReference type="RefSeq" id="WP_074718212.1">
    <property type="nucleotide sequence ID" value="NZ_FNWV01000011.1"/>
</dbReference>
<organism evidence="16 17">
    <name type="scientific">Ruminococcus flavefaciens</name>
    <dbReference type="NCBI Taxonomy" id="1265"/>
    <lineage>
        <taxon>Bacteria</taxon>
        <taxon>Bacillati</taxon>
        <taxon>Bacillota</taxon>
        <taxon>Clostridia</taxon>
        <taxon>Eubacteriales</taxon>
        <taxon>Oscillospiraceae</taxon>
        <taxon>Ruminococcus</taxon>
    </lineage>
</organism>
<dbReference type="InterPro" id="IPR016055">
    <property type="entry name" value="A-D-PHexomutase_a/b/a-I/II/III"/>
</dbReference>
<dbReference type="EC" id="5.4.2.10" evidence="7 9"/>
<feature type="binding site" evidence="9">
    <location>
        <position position="257"/>
    </location>
    <ligand>
        <name>Mg(2+)</name>
        <dbReference type="ChEBI" id="CHEBI:18420"/>
    </ligand>
</feature>
<evidence type="ECO:0000256" key="7">
    <source>
        <dbReference type="ARBA" id="ARBA00066330"/>
    </source>
</evidence>
<name>A0A1H6KWF4_RUMFL</name>
<comment type="cofactor">
    <cofactor evidence="9">
        <name>Mg(2+)</name>
        <dbReference type="ChEBI" id="CHEBI:18420"/>
    </cofactor>
    <text evidence="9">Binds 1 Mg(2+) ion per subunit.</text>
</comment>
<evidence type="ECO:0000313" key="17">
    <source>
        <dbReference type="Proteomes" id="UP000183190"/>
    </source>
</evidence>
<dbReference type="SUPFAM" id="SSF55957">
    <property type="entry name" value="Phosphoglucomutase, C-terminal domain"/>
    <property type="match status" value="1"/>
</dbReference>
<gene>
    <name evidence="9" type="primary">glmM</name>
    <name evidence="16" type="ORF">SAMN02910265_02661</name>
</gene>
<dbReference type="FunFam" id="3.40.120.10:FF:000001">
    <property type="entry name" value="Phosphoglucosamine mutase"/>
    <property type="match status" value="1"/>
</dbReference>
<comment type="catalytic activity">
    <reaction evidence="6 9 11">
        <text>alpha-D-glucosamine 1-phosphate = D-glucosamine 6-phosphate</text>
        <dbReference type="Rhea" id="RHEA:23424"/>
        <dbReference type="ChEBI" id="CHEBI:58516"/>
        <dbReference type="ChEBI" id="CHEBI:58725"/>
        <dbReference type="EC" id="5.4.2.10"/>
    </reaction>
</comment>
<dbReference type="Proteomes" id="UP000183190">
    <property type="component" value="Unassembled WGS sequence"/>
</dbReference>
<dbReference type="InterPro" id="IPR005841">
    <property type="entry name" value="Alpha-D-phosphohexomutase_SF"/>
</dbReference>
<evidence type="ECO:0000259" key="15">
    <source>
        <dbReference type="Pfam" id="PF02880"/>
    </source>
</evidence>
<evidence type="ECO:0000256" key="1">
    <source>
        <dbReference type="ARBA" id="ARBA00010231"/>
    </source>
</evidence>